<organism evidence="20 21">
    <name type="scientific">Caballeronia mineralivorans PML1(12)</name>
    <dbReference type="NCBI Taxonomy" id="908627"/>
    <lineage>
        <taxon>Bacteria</taxon>
        <taxon>Pseudomonadati</taxon>
        <taxon>Pseudomonadota</taxon>
        <taxon>Betaproteobacteria</taxon>
        <taxon>Burkholderiales</taxon>
        <taxon>Burkholderiaceae</taxon>
        <taxon>Caballeronia</taxon>
    </lineage>
</organism>
<feature type="binding site" evidence="14">
    <location>
        <position position="484"/>
    </location>
    <ligand>
        <name>substrate</name>
    </ligand>
</feature>
<protein>
    <recommendedName>
        <fullName evidence="5 12">Transketolase</fullName>
        <ecNumber evidence="5 12">2.2.1.1</ecNumber>
    </recommendedName>
</protein>
<feature type="binding site" evidence="14">
    <location>
        <position position="406"/>
    </location>
    <ligand>
        <name>substrate</name>
    </ligand>
</feature>
<evidence type="ECO:0000256" key="3">
    <source>
        <dbReference type="ARBA" id="ARBA00007131"/>
    </source>
</evidence>
<feature type="binding site" evidence="14">
    <location>
        <position position="35"/>
    </location>
    <ligand>
        <name>substrate</name>
    </ligand>
</feature>
<dbReference type="GO" id="GO:0005829">
    <property type="term" value="C:cytosol"/>
    <property type="evidence" value="ECO:0007669"/>
    <property type="project" value="TreeGrafter"/>
</dbReference>
<dbReference type="OrthoDB" id="8732661at2"/>
<dbReference type="Pfam" id="PF22613">
    <property type="entry name" value="Transketolase_C_1"/>
    <property type="match status" value="1"/>
</dbReference>
<name>A0A0J1FPE5_9BURK</name>
<accession>A0A0J1FPE5</accession>
<dbReference type="SUPFAM" id="SSF52922">
    <property type="entry name" value="TK C-terminal domain-like"/>
    <property type="match status" value="1"/>
</dbReference>
<feature type="site" description="Important for catalytic activity" evidence="17">
    <location>
        <position position="35"/>
    </location>
</feature>
<comment type="cofactor">
    <cofactor evidence="15">
        <name>thiamine diphosphate</name>
        <dbReference type="ChEBI" id="CHEBI:58937"/>
    </cofactor>
    <text evidence="15">Binds 1 thiamine pyrophosphate per subunit. During the reaction, the substrate forms a covalent intermediate with the cofactor.</text>
</comment>
<dbReference type="RefSeq" id="WP_047896804.1">
    <property type="nucleotide sequence ID" value="NZ_AEJF01000210.1"/>
</dbReference>
<evidence type="ECO:0000256" key="10">
    <source>
        <dbReference type="ARBA" id="ARBA00023052"/>
    </source>
</evidence>
<evidence type="ECO:0000259" key="19">
    <source>
        <dbReference type="SMART" id="SM00861"/>
    </source>
</evidence>
<dbReference type="PROSITE" id="PS00802">
    <property type="entry name" value="TRANSKETOLASE_2"/>
    <property type="match status" value="1"/>
</dbReference>
<feature type="binding site" evidence="16">
    <location>
        <position position="177"/>
    </location>
    <ligand>
        <name>Mg(2+)</name>
        <dbReference type="ChEBI" id="CHEBI:18420"/>
    </ligand>
</feature>
<dbReference type="Gene3D" id="3.40.50.920">
    <property type="match status" value="1"/>
</dbReference>
<dbReference type="InterPro" id="IPR005474">
    <property type="entry name" value="Transketolase_N"/>
</dbReference>
<feature type="binding site" evidence="16">
    <location>
        <position position="207"/>
    </location>
    <ligand>
        <name>Mg(2+)</name>
        <dbReference type="ChEBI" id="CHEBI:18420"/>
    </ligand>
</feature>
<evidence type="ECO:0000256" key="16">
    <source>
        <dbReference type="PIRSR" id="PIRSR605478-4"/>
    </source>
</evidence>
<evidence type="ECO:0000313" key="21">
    <source>
        <dbReference type="Proteomes" id="UP000035963"/>
    </source>
</evidence>
<dbReference type="Proteomes" id="UP000035963">
    <property type="component" value="Unassembled WGS sequence"/>
</dbReference>
<feature type="binding site" evidence="15">
    <location>
        <begin position="136"/>
        <end position="138"/>
    </location>
    <ligand>
        <name>thiamine diphosphate</name>
        <dbReference type="ChEBI" id="CHEBI:58937"/>
    </ligand>
</feature>
<dbReference type="CDD" id="cd07033">
    <property type="entry name" value="TPP_PYR_DXS_TK_like"/>
    <property type="match status" value="1"/>
</dbReference>
<comment type="cofactor">
    <cofactor evidence="16">
        <name>Mg(2+)</name>
        <dbReference type="ChEBI" id="CHEBI:18420"/>
    </cofactor>
    <text evidence="16">Binds 1 Mg(2+) ion per subunit. Can also utilize other divalent metal cations, such as Ca(2+), Mn(2+) and Co(2+).</text>
</comment>
<evidence type="ECO:0000256" key="15">
    <source>
        <dbReference type="PIRSR" id="PIRSR605478-3"/>
    </source>
</evidence>
<feature type="region of interest" description="Disordered" evidence="18">
    <location>
        <begin position="117"/>
        <end position="139"/>
    </location>
</feature>
<keyword evidence="6" id="KW-0808">Transferase</keyword>
<gene>
    <name evidence="20" type="ORF">EOS_35020</name>
</gene>
<dbReference type="CDD" id="cd02012">
    <property type="entry name" value="TPP_TK"/>
    <property type="match status" value="1"/>
</dbReference>
<evidence type="ECO:0000256" key="5">
    <source>
        <dbReference type="ARBA" id="ARBA00013152"/>
    </source>
</evidence>
<feature type="binding site" evidence="15">
    <location>
        <position position="283"/>
    </location>
    <ligand>
        <name>thiamine diphosphate</name>
        <dbReference type="ChEBI" id="CHEBI:58937"/>
    </ligand>
</feature>
<evidence type="ECO:0000256" key="17">
    <source>
        <dbReference type="PIRSR" id="PIRSR605478-5"/>
    </source>
</evidence>
<feature type="binding site" evidence="14">
    <location>
        <position position="492"/>
    </location>
    <ligand>
        <name>substrate</name>
    </ligand>
</feature>
<reference evidence="20 21" key="1">
    <citation type="journal article" date="2015" name="Genome Announc.">
        <title>Draft Genome Sequence of Burkholderia sp. Strain PML1(12), an Ectomycorrhizosphere-Inhabiting Bacterium with Effective Mineral-Weathering Ability.</title>
        <authorList>
            <person name="Uroz S."/>
            <person name="Oger P."/>
        </authorList>
    </citation>
    <scope>NUCLEOTIDE SEQUENCE [LARGE SCALE GENOMIC DNA]</scope>
    <source>
        <strain evidence="21">PML1(12)</strain>
    </source>
</reference>
<dbReference type="GO" id="GO:0004802">
    <property type="term" value="F:transketolase activity"/>
    <property type="evidence" value="ECO:0007669"/>
    <property type="project" value="UniProtKB-UniRule"/>
</dbReference>
<evidence type="ECO:0000256" key="4">
    <source>
        <dbReference type="ARBA" id="ARBA00011738"/>
    </source>
</evidence>
<dbReference type="Pfam" id="PF00456">
    <property type="entry name" value="Transketolase_N"/>
    <property type="match status" value="1"/>
</dbReference>
<dbReference type="InterPro" id="IPR005475">
    <property type="entry name" value="Transketolase-like_Pyr-bd"/>
</dbReference>
<comment type="catalytic activity">
    <reaction evidence="11">
        <text>D-sedoheptulose 7-phosphate + D-glyceraldehyde 3-phosphate = aldehydo-D-ribose 5-phosphate + D-xylulose 5-phosphate</text>
        <dbReference type="Rhea" id="RHEA:10508"/>
        <dbReference type="ChEBI" id="CHEBI:57483"/>
        <dbReference type="ChEBI" id="CHEBI:57737"/>
        <dbReference type="ChEBI" id="CHEBI:58273"/>
        <dbReference type="ChEBI" id="CHEBI:59776"/>
        <dbReference type="EC" id="2.2.1.1"/>
    </reaction>
</comment>
<dbReference type="InterPro" id="IPR005478">
    <property type="entry name" value="Transketolase_bac-like"/>
</dbReference>
<evidence type="ECO:0000256" key="12">
    <source>
        <dbReference type="NCBIfam" id="TIGR00232"/>
    </source>
</evidence>
<proteinExistence type="inferred from homology"/>
<evidence type="ECO:0000256" key="18">
    <source>
        <dbReference type="SAM" id="MobiDB-lite"/>
    </source>
</evidence>
<evidence type="ECO:0000256" key="8">
    <source>
        <dbReference type="ARBA" id="ARBA00022837"/>
    </source>
</evidence>
<dbReference type="SMART" id="SM00861">
    <property type="entry name" value="Transket_pyr"/>
    <property type="match status" value="1"/>
</dbReference>
<dbReference type="FunFam" id="3.40.50.920:FF:000003">
    <property type="entry name" value="Transketolase"/>
    <property type="match status" value="1"/>
</dbReference>
<evidence type="ECO:0000256" key="2">
    <source>
        <dbReference type="ARBA" id="ARBA00001941"/>
    </source>
</evidence>
<evidence type="ECO:0000256" key="9">
    <source>
        <dbReference type="ARBA" id="ARBA00022842"/>
    </source>
</evidence>
<dbReference type="GO" id="GO:0009052">
    <property type="term" value="P:pentose-phosphate shunt, non-oxidative branch"/>
    <property type="evidence" value="ECO:0007669"/>
    <property type="project" value="UniProtKB-ARBA"/>
</dbReference>
<keyword evidence="7 16" id="KW-0479">Metal-binding</keyword>
<keyword evidence="8" id="KW-0106">Calcium</keyword>
<dbReference type="NCBIfam" id="TIGR00232">
    <property type="entry name" value="tktlase_bact"/>
    <property type="match status" value="1"/>
</dbReference>
<feature type="binding site" evidence="15">
    <location>
        <position position="460"/>
    </location>
    <ligand>
        <name>thiamine diphosphate</name>
        <dbReference type="ChEBI" id="CHEBI:58937"/>
    </ligand>
</feature>
<dbReference type="AlphaFoldDB" id="A0A0J1FPE5"/>
<dbReference type="InterPro" id="IPR033247">
    <property type="entry name" value="Transketolase_fam"/>
</dbReference>
<evidence type="ECO:0000313" key="20">
    <source>
        <dbReference type="EMBL" id="KLU21598.1"/>
    </source>
</evidence>
<feature type="binding site" evidence="14">
    <location>
        <position position="379"/>
    </location>
    <ligand>
        <name>substrate</name>
    </ligand>
</feature>
<feature type="binding site" evidence="15">
    <location>
        <position position="75"/>
    </location>
    <ligand>
        <name>thiamine diphosphate</name>
        <dbReference type="ChEBI" id="CHEBI:58937"/>
    </ligand>
</feature>
<comment type="subunit">
    <text evidence="4">Homodimer.</text>
</comment>
<feature type="site" description="Important for catalytic activity" evidence="17">
    <location>
        <position position="283"/>
    </location>
</feature>
<dbReference type="PANTHER" id="PTHR43522:SF2">
    <property type="entry name" value="TRANSKETOLASE 1-RELATED"/>
    <property type="match status" value="1"/>
</dbReference>
<feature type="active site" description="Proton donor" evidence="13">
    <location>
        <position position="435"/>
    </location>
</feature>
<dbReference type="FunFam" id="3.40.50.970:FF:000004">
    <property type="entry name" value="Transketolase"/>
    <property type="match status" value="1"/>
</dbReference>
<comment type="cofactor">
    <cofactor evidence="2">
        <name>Co(2+)</name>
        <dbReference type="ChEBI" id="CHEBI:48828"/>
    </cofactor>
</comment>
<comment type="similarity">
    <text evidence="3">Belongs to the transketolase family.</text>
</comment>
<evidence type="ECO:0000256" key="7">
    <source>
        <dbReference type="ARBA" id="ARBA00022723"/>
    </source>
</evidence>
<keyword evidence="9 16" id="KW-0460">Magnesium</keyword>
<dbReference type="PANTHER" id="PTHR43522">
    <property type="entry name" value="TRANSKETOLASE"/>
    <property type="match status" value="1"/>
</dbReference>
<comment type="cofactor">
    <cofactor evidence="1">
        <name>Ca(2+)</name>
        <dbReference type="ChEBI" id="CHEBI:29108"/>
    </cofactor>
</comment>
<feature type="domain" description="Transketolase-like pyrimidine-binding" evidence="19">
    <location>
        <begin position="376"/>
        <end position="548"/>
    </location>
</feature>
<feature type="binding site" evidence="14">
    <location>
        <position position="496"/>
    </location>
    <ligand>
        <name>substrate</name>
    </ligand>
</feature>
<dbReference type="InterPro" id="IPR055152">
    <property type="entry name" value="Transketolase-like_C_2"/>
</dbReference>
<evidence type="ECO:0000256" key="1">
    <source>
        <dbReference type="ARBA" id="ARBA00001913"/>
    </source>
</evidence>
<sequence>MPQSPSKSSSDLDTLAINTIRTLSMDAVQKANSGHPGTPMALAPVGFHLWQNHLRYDPTEPLWPNRDRFVLSVGHASMLLYSLLHLTGVRALDHAGKPTDGPAVSLDDIKHFRQLDSKTPGHPEYRMTTGVETTTGPLGQGLGNSVGMAMAARWYESRFNKPDAQIFDYRVYALCGDGDMMEGISHEAASMAGHLQLSNLIWIYDSNRVTIEGHTDLAYSDDVETRFKGYNWNTMHVDDANDGAALEAALNKAKATTDKPTLIVVKSIIGWGAPHKQDTSAAHGEPLGVDEIKLAKKFYGWPEDSSFLVPDGVYEHFNEGIGARGKAAREAWQKSFDDYAKKYPDLAKEFAQIEAHALPEGWDADIPTFDADAKGMASRESSGKVLNAIAKRFPWMIGGSADLSPSTKTDMKFEGAGSFEHDNYAGRNLHFGIREHVMGAICNGIALSNLRPYGSTFLIFSDYMKPPIRLSSIMEVPVIYVFTHDSIGVGEDGPTHQPIEQLASLRGVPGLSSYRPGDANEVAESWRAALSEPHRPACIIVSRQPLPTLDRSKYASAKGVHKGAYVLADAENGKKPQVILMATGSELSLCVDTYEKLKSEGIAARVVSMPSWDLFERQDEAYKDSVFPPDVDARVCVEQAGTLGWDRYVGRLGSQVVMHTFGASAPLSDLKKKFGFTPEHVYDEAKKQIERVKTSHKE</sequence>
<comment type="caution">
    <text evidence="20">The sequence shown here is derived from an EMBL/GenBank/DDBJ whole genome shotgun (WGS) entry which is preliminary data.</text>
</comment>
<dbReference type="Gene3D" id="3.40.50.970">
    <property type="match status" value="2"/>
</dbReference>
<dbReference type="FunFam" id="3.40.50.970:FF:000003">
    <property type="entry name" value="Transketolase"/>
    <property type="match status" value="1"/>
</dbReference>
<dbReference type="InterPro" id="IPR009014">
    <property type="entry name" value="Transketo_C/PFOR_II"/>
</dbReference>
<feature type="binding site" evidence="15">
    <location>
        <position position="207"/>
    </location>
    <ligand>
        <name>thiamine diphosphate</name>
        <dbReference type="ChEBI" id="CHEBI:58937"/>
    </ligand>
</feature>
<dbReference type="Pfam" id="PF02779">
    <property type="entry name" value="Transket_pyr"/>
    <property type="match status" value="1"/>
</dbReference>
<dbReference type="GO" id="GO:0046872">
    <property type="term" value="F:metal ion binding"/>
    <property type="evidence" value="ECO:0007669"/>
    <property type="project" value="UniProtKB-KW"/>
</dbReference>
<keyword evidence="10 15" id="KW-0786">Thiamine pyrophosphate</keyword>
<evidence type="ECO:0000256" key="14">
    <source>
        <dbReference type="PIRSR" id="PIRSR605478-2"/>
    </source>
</evidence>
<feature type="binding site" evidence="14">
    <location>
        <position position="283"/>
    </location>
    <ligand>
        <name>substrate</name>
    </ligand>
</feature>
<feature type="binding site" evidence="15">
    <location>
        <position position="178"/>
    </location>
    <ligand>
        <name>thiamine diphosphate</name>
        <dbReference type="ChEBI" id="CHEBI:58937"/>
    </ligand>
</feature>
<evidence type="ECO:0000256" key="11">
    <source>
        <dbReference type="ARBA" id="ARBA00049473"/>
    </source>
</evidence>
<evidence type="ECO:0000256" key="6">
    <source>
        <dbReference type="ARBA" id="ARBA00022679"/>
    </source>
</evidence>
<dbReference type="PATRIC" id="fig|908627.4.peg.7834"/>
<dbReference type="InterPro" id="IPR020826">
    <property type="entry name" value="Transketolase_BS"/>
</dbReference>
<evidence type="ECO:0000256" key="13">
    <source>
        <dbReference type="PIRSR" id="PIRSR605478-1"/>
    </source>
</evidence>
<dbReference type="SUPFAM" id="SSF52518">
    <property type="entry name" value="Thiamin diphosphate-binding fold (THDP-binding)"/>
    <property type="match status" value="2"/>
</dbReference>
<feature type="binding site" evidence="16">
    <location>
        <position position="209"/>
    </location>
    <ligand>
        <name>Mg(2+)</name>
        <dbReference type="ChEBI" id="CHEBI:18420"/>
    </ligand>
</feature>
<dbReference type="InterPro" id="IPR029061">
    <property type="entry name" value="THDP-binding"/>
</dbReference>
<dbReference type="EC" id="2.2.1.1" evidence="5 12"/>
<dbReference type="EMBL" id="AEJF01000210">
    <property type="protein sequence ID" value="KLU21598.1"/>
    <property type="molecule type" value="Genomic_DNA"/>
</dbReference>
<feature type="binding site" evidence="14">
    <location>
        <position position="543"/>
    </location>
    <ligand>
        <name>substrate</name>
    </ligand>
</feature>
<keyword evidence="21" id="KW-1185">Reference proteome</keyword>